<proteinExistence type="inferred from homology"/>
<protein>
    <submittedName>
        <fullName evidence="6">Hydrolase</fullName>
    </submittedName>
</protein>
<dbReference type="InterPro" id="IPR029058">
    <property type="entry name" value="AB_hydrolase_fold"/>
</dbReference>
<accession>A0A368SZC5</accession>
<feature type="domain" description="Peptidase S33 tripeptidyl aminopeptidase-like C-terminal" evidence="5">
    <location>
        <begin position="465"/>
        <end position="567"/>
    </location>
</feature>
<evidence type="ECO:0000256" key="3">
    <source>
        <dbReference type="ARBA" id="ARBA00022801"/>
    </source>
</evidence>
<evidence type="ECO:0000256" key="2">
    <source>
        <dbReference type="ARBA" id="ARBA00022729"/>
    </source>
</evidence>
<evidence type="ECO:0000313" key="6">
    <source>
        <dbReference type="EMBL" id="RCV50602.1"/>
    </source>
</evidence>
<dbReference type="InterPro" id="IPR013595">
    <property type="entry name" value="Pept_S33_TAP-like_C"/>
</dbReference>
<feature type="region of interest" description="Disordered" evidence="4">
    <location>
        <begin position="1"/>
        <end position="42"/>
    </location>
</feature>
<sequence length="569" mass="60049">MHPNDNRFPSVPGSAAAAAPSPGDGHRRLIPPPRARRAAVDGRAALRPIQARADVRRRRRTGRNRTAAAVIGLLGPLLAVPAAADDRGGEPAVRVEWGTCPEDVAATAPELECGLVPVPLDYADPGGTEIEIMVSRLASTDPDARRGVLLLNPGGPGGSGLTMPADLVSLGLPADVSDSYHLIGMDTRGVGYSSPVNCGFTTDYRGNIPPYAVDDAAVAEHAGVAEAAADLCADNDTDGRLRHLTTANTARDLDRIRAALGERKASFYGASYGTALGAAYASMFPGRADRIVLDSNIGDTHLDHDGMRRYGLGAEETFPDFARWAAERHGEYGLGASPEEVRGTYFELAERLDESPVETGEGLVDGALFRLATFAGLYSERLYAQTAEVWRSLLDSDAAAAADLLGGSPPAGLAGPGAQPAAGAEPSPFDNAWSVFLAVTCNDVEWPEDVDTYRRSVAEDRERYPVYGAASANIMPCAYWAHEPAEPPVEIVDDGPANVLILQNQRDPVTPHLGGEMLDDEFGQRSRLVSVDGSGHGVYVYGDNACAQEVTTAFLVEGDLPARDVSCPA</sequence>
<evidence type="ECO:0000259" key="5">
    <source>
        <dbReference type="Pfam" id="PF08386"/>
    </source>
</evidence>
<keyword evidence="7" id="KW-1185">Reference proteome</keyword>
<dbReference type="PANTHER" id="PTHR43248:SF29">
    <property type="entry name" value="TRIPEPTIDYL AMINOPEPTIDASE"/>
    <property type="match status" value="1"/>
</dbReference>
<evidence type="ECO:0000256" key="4">
    <source>
        <dbReference type="SAM" id="MobiDB-lite"/>
    </source>
</evidence>
<comment type="similarity">
    <text evidence="1">Belongs to the peptidase S33 family.</text>
</comment>
<dbReference type="EMBL" id="QEIN01000276">
    <property type="protein sequence ID" value="RCV50602.1"/>
    <property type="molecule type" value="Genomic_DNA"/>
</dbReference>
<dbReference type="Proteomes" id="UP000253318">
    <property type="component" value="Unassembled WGS sequence"/>
</dbReference>
<evidence type="ECO:0000313" key="7">
    <source>
        <dbReference type="Proteomes" id="UP000253318"/>
    </source>
</evidence>
<dbReference type="GO" id="GO:0016787">
    <property type="term" value="F:hydrolase activity"/>
    <property type="evidence" value="ECO:0007669"/>
    <property type="project" value="UniProtKB-KW"/>
</dbReference>
<keyword evidence="3 6" id="KW-0378">Hydrolase</keyword>
<evidence type="ECO:0000256" key="1">
    <source>
        <dbReference type="ARBA" id="ARBA00010088"/>
    </source>
</evidence>
<organism evidence="6 7">
    <name type="scientific">Marinitenerispora sediminis</name>
    <dbReference type="NCBI Taxonomy" id="1931232"/>
    <lineage>
        <taxon>Bacteria</taxon>
        <taxon>Bacillati</taxon>
        <taxon>Actinomycetota</taxon>
        <taxon>Actinomycetes</taxon>
        <taxon>Streptosporangiales</taxon>
        <taxon>Nocardiopsidaceae</taxon>
        <taxon>Marinitenerispora</taxon>
    </lineage>
</organism>
<keyword evidence="2" id="KW-0732">Signal</keyword>
<reference evidence="6 7" key="1">
    <citation type="submission" date="2018-04" db="EMBL/GenBank/DDBJ databases">
        <title>Novel actinobacteria from marine sediment.</title>
        <authorList>
            <person name="Ng Z.Y."/>
            <person name="Tan G.Y.A."/>
        </authorList>
    </citation>
    <scope>NUCLEOTIDE SEQUENCE [LARGE SCALE GENOMIC DNA]</scope>
    <source>
        <strain evidence="6 7">TPS81</strain>
    </source>
</reference>
<dbReference type="SUPFAM" id="SSF53474">
    <property type="entry name" value="alpha/beta-Hydrolases"/>
    <property type="match status" value="1"/>
</dbReference>
<dbReference type="PANTHER" id="PTHR43248">
    <property type="entry name" value="2-SUCCINYL-6-HYDROXY-2,4-CYCLOHEXADIENE-1-CARBOXYLATE SYNTHASE"/>
    <property type="match status" value="1"/>
</dbReference>
<name>A0A368SZC5_9ACTN</name>
<dbReference type="Pfam" id="PF08386">
    <property type="entry name" value="Abhydrolase_4"/>
    <property type="match status" value="1"/>
</dbReference>
<dbReference type="AlphaFoldDB" id="A0A368SZC5"/>
<dbReference type="InterPro" id="IPR051601">
    <property type="entry name" value="Serine_prot/Carboxylest_S33"/>
</dbReference>
<feature type="compositionally biased region" description="Low complexity" evidence="4">
    <location>
        <begin position="9"/>
        <end position="23"/>
    </location>
</feature>
<dbReference type="OrthoDB" id="3930934at2"/>
<dbReference type="Gene3D" id="3.40.50.1820">
    <property type="entry name" value="alpha/beta hydrolase"/>
    <property type="match status" value="1"/>
</dbReference>
<gene>
    <name evidence="6" type="ORF">DEF24_24015</name>
</gene>
<comment type="caution">
    <text evidence="6">The sequence shown here is derived from an EMBL/GenBank/DDBJ whole genome shotgun (WGS) entry which is preliminary data.</text>
</comment>